<comment type="subcellular location">
    <subcellularLocation>
        <location evidence="1">Cell inner membrane</location>
        <topology evidence="1">Multi-pass membrane protein</topology>
    </subcellularLocation>
    <subcellularLocation>
        <location evidence="9">Cell membrane</location>
        <topology evidence="9">Multi-pass membrane protein</topology>
    </subcellularLocation>
</comment>
<dbReference type="PANTHER" id="PTHR30614:SF37">
    <property type="entry name" value="AMINO-ACID ABC TRANSPORTER PERMEASE PROTEIN YHDX-RELATED"/>
    <property type="match status" value="1"/>
</dbReference>
<evidence type="ECO:0000313" key="11">
    <source>
        <dbReference type="EMBL" id="GBO93307.1"/>
    </source>
</evidence>
<evidence type="ECO:0000256" key="9">
    <source>
        <dbReference type="RuleBase" id="RU363032"/>
    </source>
</evidence>
<evidence type="ECO:0000256" key="8">
    <source>
        <dbReference type="ARBA" id="ARBA00023136"/>
    </source>
</evidence>
<protein>
    <submittedName>
        <fullName evidence="11">Amino acid ABC transporter permease</fullName>
    </submittedName>
</protein>
<evidence type="ECO:0000256" key="3">
    <source>
        <dbReference type="ARBA" id="ARBA00022448"/>
    </source>
</evidence>
<dbReference type="Pfam" id="PF00528">
    <property type="entry name" value="BPD_transp_1"/>
    <property type="match status" value="1"/>
</dbReference>
<dbReference type="Proteomes" id="UP000266091">
    <property type="component" value="Unassembled WGS sequence"/>
</dbReference>
<dbReference type="OrthoDB" id="9808531at2"/>
<evidence type="ECO:0000256" key="2">
    <source>
        <dbReference type="ARBA" id="ARBA00010072"/>
    </source>
</evidence>
<feature type="transmembrane region" description="Helical" evidence="9">
    <location>
        <begin position="358"/>
        <end position="383"/>
    </location>
</feature>
<evidence type="ECO:0000256" key="6">
    <source>
        <dbReference type="ARBA" id="ARBA00022970"/>
    </source>
</evidence>
<keyword evidence="12" id="KW-1185">Reference proteome</keyword>
<gene>
    <name evidence="11" type="ORF">MESMUL_06610</name>
</gene>
<feature type="transmembrane region" description="Helical" evidence="9">
    <location>
        <begin position="100"/>
        <end position="118"/>
    </location>
</feature>
<feature type="transmembrane region" description="Helical" evidence="9">
    <location>
        <begin position="139"/>
        <end position="157"/>
    </location>
</feature>
<dbReference type="GO" id="GO:0022857">
    <property type="term" value="F:transmembrane transporter activity"/>
    <property type="evidence" value="ECO:0007669"/>
    <property type="project" value="InterPro"/>
</dbReference>
<sequence length="394" mass="42708">MFFRPKKAQPQGDAAWLARERSRRFRELMIQLLVAVLFFGFLWILSRNVAENLASRNIQHGFAFLMNAAGFEIGESMIPFQSSDTLLRAFGIGILNTLKVSVLAIFSSLLLGIVIAFMKLSRQPVLHALGWAHVEFYRNIPLIIGLLAIYLTITEMLPDMETVMNSSAPVMLDKAGLQFPVPLHNGMALLAAAAVGLIAGEAARRVTLRKSTFLVAWGIAFGVFCVTAIAVWLLSGAVFGWAHPHLEGFVVEGGGALSPEFLALWLGLTLFSSAPIAEVIRAGILSVGEGQWLAGEALGLSPVQTASYVVFPQAMKLSVPPLASQFMNLTKNSSLAVVVGYPDVVCIGNTSINTTGQALEMICLIMLVYLVLNLVTSVIMNLINARFSRGEEEK</sequence>
<keyword evidence="7 9" id="KW-1133">Transmembrane helix</keyword>
<dbReference type="InterPro" id="IPR010065">
    <property type="entry name" value="AA_ABC_transptr_permease_3TM"/>
</dbReference>
<comment type="caution">
    <text evidence="11">The sequence shown here is derived from an EMBL/GenBank/DDBJ whole genome shotgun (WGS) entry which is preliminary data.</text>
</comment>
<feature type="transmembrane region" description="Helical" evidence="9">
    <location>
        <begin position="28"/>
        <end position="46"/>
    </location>
</feature>
<dbReference type="Gene3D" id="1.10.3720.10">
    <property type="entry name" value="MetI-like"/>
    <property type="match status" value="1"/>
</dbReference>
<dbReference type="NCBIfam" id="TIGR01726">
    <property type="entry name" value="HEQRo_perm_3TM"/>
    <property type="match status" value="1"/>
</dbReference>
<keyword evidence="6" id="KW-0029">Amino-acid transport</keyword>
<evidence type="ECO:0000256" key="4">
    <source>
        <dbReference type="ARBA" id="ARBA00022475"/>
    </source>
</evidence>
<dbReference type="InterPro" id="IPR043429">
    <property type="entry name" value="ArtM/GltK/GlnP/TcyL/YhdX-like"/>
</dbReference>
<keyword evidence="4" id="KW-1003">Cell membrane</keyword>
<feature type="transmembrane region" description="Helical" evidence="9">
    <location>
        <begin position="177"/>
        <end position="200"/>
    </location>
</feature>
<dbReference type="EMBL" id="BGZJ01000001">
    <property type="protein sequence ID" value="GBO93307.1"/>
    <property type="molecule type" value="Genomic_DNA"/>
</dbReference>
<dbReference type="CDD" id="cd06261">
    <property type="entry name" value="TM_PBP2"/>
    <property type="match status" value="1"/>
</dbReference>
<dbReference type="GO" id="GO:0043190">
    <property type="term" value="C:ATP-binding cassette (ABC) transporter complex"/>
    <property type="evidence" value="ECO:0007669"/>
    <property type="project" value="InterPro"/>
</dbReference>
<dbReference type="AlphaFoldDB" id="A0A388SAH5"/>
<keyword evidence="5 9" id="KW-0812">Transmembrane</keyword>
<dbReference type="InterPro" id="IPR035906">
    <property type="entry name" value="MetI-like_sf"/>
</dbReference>
<dbReference type="RefSeq" id="WP_116269708.1">
    <property type="nucleotide sequence ID" value="NZ_BGZJ01000001.1"/>
</dbReference>
<evidence type="ECO:0000256" key="7">
    <source>
        <dbReference type="ARBA" id="ARBA00022989"/>
    </source>
</evidence>
<accession>A0A388SAH5</accession>
<proteinExistence type="inferred from homology"/>
<comment type="similarity">
    <text evidence="2">Belongs to the binding-protein-dependent transport system permease family. HisMQ subfamily.</text>
</comment>
<reference evidence="11 12" key="1">
    <citation type="journal article" date="2018" name="Int. J. Syst. Evol. Microbiol.">
        <title>Mesosutterella multiformis gen. nov., sp. nov., a member of the family Sutterellaceae and Sutterella megalosphaeroides sp. nov., isolated from human faeces.</title>
        <authorList>
            <person name="Sakamoto M."/>
            <person name="Ikeyama N."/>
            <person name="Kunihiro T."/>
            <person name="Iino T."/>
            <person name="Yuki M."/>
            <person name="Ohkuma M."/>
        </authorList>
    </citation>
    <scope>NUCLEOTIDE SEQUENCE [LARGE SCALE GENOMIC DNA]</scope>
    <source>
        <strain evidence="11 12">4NBBH2</strain>
    </source>
</reference>
<dbReference type="GO" id="GO:0006865">
    <property type="term" value="P:amino acid transport"/>
    <property type="evidence" value="ECO:0007669"/>
    <property type="project" value="UniProtKB-KW"/>
</dbReference>
<keyword evidence="8 9" id="KW-0472">Membrane</keyword>
<organism evidence="11 12">
    <name type="scientific">Mesosutterella multiformis</name>
    <dbReference type="NCBI Taxonomy" id="2259133"/>
    <lineage>
        <taxon>Bacteria</taxon>
        <taxon>Pseudomonadati</taxon>
        <taxon>Pseudomonadota</taxon>
        <taxon>Betaproteobacteria</taxon>
        <taxon>Burkholderiales</taxon>
        <taxon>Sutterellaceae</taxon>
        <taxon>Mesosutterella</taxon>
    </lineage>
</organism>
<name>A0A388SAH5_9BURK</name>
<dbReference type="PROSITE" id="PS50928">
    <property type="entry name" value="ABC_TM1"/>
    <property type="match status" value="1"/>
</dbReference>
<accession>A0A401LKA5</accession>
<feature type="domain" description="ABC transmembrane type-1" evidence="10">
    <location>
        <begin position="94"/>
        <end position="380"/>
    </location>
</feature>
<evidence type="ECO:0000259" key="10">
    <source>
        <dbReference type="PROSITE" id="PS50928"/>
    </source>
</evidence>
<evidence type="ECO:0000313" key="12">
    <source>
        <dbReference type="Proteomes" id="UP000266091"/>
    </source>
</evidence>
<evidence type="ECO:0000256" key="5">
    <source>
        <dbReference type="ARBA" id="ARBA00022692"/>
    </source>
</evidence>
<feature type="transmembrane region" description="Helical" evidence="9">
    <location>
        <begin position="212"/>
        <end position="242"/>
    </location>
</feature>
<dbReference type="SUPFAM" id="SSF161098">
    <property type="entry name" value="MetI-like"/>
    <property type="match status" value="2"/>
</dbReference>
<evidence type="ECO:0000256" key="1">
    <source>
        <dbReference type="ARBA" id="ARBA00004429"/>
    </source>
</evidence>
<keyword evidence="3 9" id="KW-0813">Transport</keyword>
<dbReference type="InterPro" id="IPR000515">
    <property type="entry name" value="MetI-like"/>
</dbReference>
<dbReference type="PANTHER" id="PTHR30614">
    <property type="entry name" value="MEMBRANE COMPONENT OF AMINO ACID ABC TRANSPORTER"/>
    <property type="match status" value="1"/>
</dbReference>